<protein>
    <recommendedName>
        <fullName evidence="3">Retrotransposon gag domain-containing protein</fullName>
    </recommendedName>
</protein>
<keyword evidence="2" id="KW-1185">Reference proteome</keyword>
<dbReference type="AlphaFoldDB" id="A0A9J5WM95"/>
<name>A0A9J5WM95_SOLCO</name>
<evidence type="ECO:0000313" key="2">
    <source>
        <dbReference type="Proteomes" id="UP000824120"/>
    </source>
</evidence>
<evidence type="ECO:0008006" key="3">
    <source>
        <dbReference type="Google" id="ProtNLM"/>
    </source>
</evidence>
<evidence type="ECO:0000313" key="1">
    <source>
        <dbReference type="EMBL" id="KAG5576642.1"/>
    </source>
</evidence>
<reference evidence="1 2" key="1">
    <citation type="submission" date="2020-09" db="EMBL/GenBank/DDBJ databases">
        <title>De no assembly of potato wild relative species, Solanum commersonii.</title>
        <authorList>
            <person name="Cho K."/>
        </authorList>
    </citation>
    <scope>NUCLEOTIDE SEQUENCE [LARGE SCALE GENOMIC DNA]</scope>
    <source>
        <strain evidence="1">LZ3.2</strain>
        <tissue evidence="1">Leaf</tissue>
    </source>
</reference>
<dbReference type="OrthoDB" id="1306017at2759"/>
<organism evidence="1 2">
    <name type="scientific">Solanum commersonii</name>
    <name type="common">Commerson's wild potato</name>
    <name type="synonym">Commerson's nightshade</name>
    <dbReference type="NCBI Taxonomy" id="4109"/>
    <lineage>
        <taxon>Eukaryota</taxon>
        <taxon>Viridiplantae</taxon>
        <taxon>Streptophyta</taxon>
        <taxon>Embryophyta</taxon>
        <taxon>Tracheophyta</taxon>
        <taxon>Spermatophyta</taxon>
        <taxon>Magnoliopsida</taxon>
        <taxon>eudicotyledons</taxon>
        <taxon>Gunneridae</taxon>
        <taxon>Pentapetalae</taxon>
        <taxon>asterids</taxon>
        <taxon>lamiids</taxon>
        <taxon>Solanales</taxon>
        <taxon>Solanaceae</taxon>
        <taxon>Solanoideae</taxon>
        <taxon>Solaneae</taxon>
        <taxon>Solanum</taxon>
    </lineage>
</organism>
<proteinExistence type="predicted"/>
<sequence length="187" mass="21529">MLALVFHIMLPRREVRGRPLRRNVEELGVPNAPIVQPQGKVTNVEFREAIRMLSQIDSKSIVEELKKVFQAMYVAGVEQVELAAYQLKNVARTWFDQWKKGRFEGAPPTKLRVTKVEELLTLKQDSLCVHEYSLKFTQISRYAPEMVSDMRRRISLFVYRLSHLSSKEGKVAMQIGAMDIARLIGNV</sequence>
<dbReference type="Proteomes" id="UP000824120">
    <property type="component" value="Chromosome 11"/>
</dbReference>
<comment type="caution">
    <text evidence="1">The sequence shown here is derived from an EMBL/GenBank/DDBJ whole genome shotgun (WGS) entry which is preliminary data.</text>
</comment>
<gene>
    <name evidence="1" type="ORF">H5410_056776</name>
</gene>
<dbReference type="EMBL" id="JACXVP010000011">
    <property type="protein sequence ID" value="KAG5576642.1"/>
    <property type="molecule type" value="Genomic_DNA"/>
</dbReference>
<accession>A0A9J5WM95</accession>